<organism evidence="2 3">
    <name type="scientific">Wickerhamomyces pijperi</name>
    <name type="common">Yeast</name>
    <name type="synonym">Pichia pijperi</name>
    <dbReference type="NCBI Taxonomy" id="599730"/>
    <lineage>
        <taxon>Eukaryota</taxon>
        <taxon>Fungi</taxon>
        <taxon>Dikarya</taxon>
        <taxon>Ascomycota</taxon>
        <taxon>Saccharomycotina</taxon>
        <taxon>Saccharomycetes</taxon>
        <taxon>Phaffomycetales</taxon>
        <taxon>Wickerhamomycetaceae</taxon>
        <taxon>Wickerhamomyces</taxon>
    </lineage>
</organism>
<reference evidence="2" key="1">
    <citation type="journal article" date="2021" name="Open Biol.">
        <title>Shared evolutionary footprints suggest mitochondrial oxidative damage underlies multiple complex I losses in fungi.</title>
        <authorList>
            <person name="Schikora-Tamarit M.A."/>
            <person name="Marcet-Houben M."/>
            <person name="Nosek J."/>
            <person name="Gabaldon T."/>
        </authorList>
    </citation>
    <scope>NUCLEOTIDE SEQUENCE</scope>
    <source>
        <strain evidence="2">CBS2887</strain>
    </source>
</reference>
<evidence type="ECO:0000256" key="1">
    <source>
        <dbReference type="SAM" id="SignalP"/>
    </source>
</evidence>
<reference evidence="2" key="2">
    <citation type="submission" date="2021-01" db="EMBL/GenBank/DDBJ databases">
        <authorList>
            <person name="Schikora-Tamarit M.A."/>
        </authorList>
    </citation>
    <scope>NUCLEOTIDE SEQUENCE</scope>
    <source>
        <strain evidence="2">CBS2887</strain>
    </source>
</reference>
<comment type="caution">
    <text evidence="2">The sequence shown here is derived from an EMBL/GenBank/DDBJ whole genome shotgun (WGS) entry which is preliminary data.</text>
</comment>
<proteinExistence type="predicted"/>
<protein>
    <recommendedName>
        <fullName evidence="4">Secreted protein</fullName>
    </recommendedName>
</protein>
<sequence>MLRIVCIGISLHFVINQVLNSFSVDSWMWLRQFVQSLLVPVDQSVVDWENTGKGTPFSGHVGNGQSVINGQFVDMVTGEFNGVVQHFIVVEDTTKSDNHILTCDTFGQSTLQLNFGHWWNLPPCLSCGPDRSSIGSDNWGT</sequence>
<keyword evidence="1" id="KW-0732">Signal</keyword>
<accession>A0A9P8Q4G0</accession>
<name>A0A9P8Q4G0_WICPI</name>
<keyword evidence="3" id="KW-1185">Reference proteome</keyword>
<dbReference type="AlphaFoldDB" id="A0A9P8Q4G0"/>
<dbReference type="EMBL" id="JAEUBG010002791">
    <property type="protein sequence ID" value="KAH3684058.1"/>
    <property type="molecule type" value="Genomic_DNA"/>
</dbReference>
<gene>
    <name evidence="2" type="ORF">WICPIJ_004960</name>
</gene>
<dbReference type="Proteomes" id="UP000774326">
    <property type="component" value="Unassembled WGS sequence"/>
</dbReference>
<evidence type="ECO:0000313" key="3">
    <source>
        <dbReference type="Proteomes" id="UP000774326"/>
    </source>
</evidence>
<evidence type="ECO:0008006" key="4">
    <source>
        <dbReference type="Google" id="ProtNLM"/>
    </source>
</evidence>
<dbReference type="AntiFam" id="ANF00098">
    <property type="entry name" value="Shadow ORF (opposite leuC)"/>
</dbReference>
<evidence type="ECO:0000313" key="2">
    <source>
        <dbReference type="EMBL" id="KAH3684058.1"/>
    </source>
</evidence>
<feature type="signal peptide" evidence="1">
    <location>
        <begin position="1"/>
        <end position="16"/>
    </location>
</feature>
<feature type="chain" id="PRO_5040255952" description="Secreted protein" evidence="1">
    <location>
        <begin position="17"/>
        <end position="141"/>
    </location>
</feature>